<name>A0A2P2J1V5_RHIMU</name>
<feature type="region of interest" description="Disordered" evidence="1">
    <location>
        <begin position="1"/>
        <end position="30"/>
    </location>
</feature>
<dbReference type="AlphaFoldDB" id="A0A2P2J1V5"/>
<protein>
    <submittedName>
        <fullName evidence="2">Uncharacterized protein</fullName>
    </submittedName>
</protein>
<reference evidence="2" key="1">
    <citation type="submission" date="2018-02" db="EMBL/GenBank/DDBJ databases">
        <title>Rhizophora mucronata_Transcriptome.</title>
        <authorList>
            <person name="Meera S.P."/>
            <person name="Sreeshan A."/>
            <person name="Augustine A."/>
        </authorList>
    </citation>
    <scope>NUCLEOTIDE SEQUENCE</scope>
    <source>
        <tissue evidence="2">Leaf</tissue>
    </source>
</reference>
<organism evidence="2">
    <name type="scientific">Rhizophora mucronata</name>
    <name type="common">Asiatic mangrove</name>
    <dbReference type="NCBI Taxonomy" id="61149"/>
    <lineage>
        <taxon>Eukaryota</taxon>
        <taxon>Viridiplantae</taxon>
        <taxon>Streptophyta</taxon>
        <taxon>Embryophyta</taxon>
        <taxon>Tracheophyta</taxon>
        <taxon>Spermatophyta</taxon>
        <taxon>Magnoliopsida</taxon>
        <taxon>eudicotyledons</taxon>
        <taxon>Gunneridae</taxon>
        <taxon>Pentapetalae</taxon>
        <taxon>rosids</taxon>
        <taxon>fabids</taxon>
        <taxon>Malpighiales</taxon>
        <taxon>Rhizophoraceae</taxon>
        <taxon>Rhizophora</taxon>
    </lineage>
</organism>
<sequence>MDTNKSNTKAKNFKKNKNKKHTKPIDKQPL</sequence>
<dbReference type="EMBL" id="GGEC01006971">
    <property type="protein sequence ID" value="MBW87454.1"/>
    <property type="molecule type" value="Transcribed_RNA"/>
</dbReference>
<proteinExistence type="predicted"/>
<accession>A0A2P2J1V5</accession>
<feature type="compositionally biased region" description="Low complexity" evidence="1">
    <location>
        <begin position="1"/>
        <end position="10"/>
    </location>
</feature>
<feature type="compositionally biased region" description="Basic residues" evidence="1">
    <location>
        <begin position="11"/>
        <end position="22"/>
    </location>
</feature>
<evidence type="ECO:0000256" key="1">
    <source>
        <dbReference type="SAM" id="MobiDB-lite"/>
    </source>
</evidence>
<evidence type="ECO:0000313" key="2">
    <source>
        <dbReference type="EMBL" id="MBW87454.1"/>
    </source>
</evidence>